<dbReference type="InterPro" id="IPR055396">
    <property type="entry name" value="DUF7088"/>
</dbReference>
<dbReference type="EMBL" id="FWXY01000001">
    <property type="protein sequence ID" value="SMC35464.1"/>
    <property type="molecule type" value="Genomic_DNA"/>
</dbReference>
<evidence type="ECO:0000259" key="4">
    <source>
        <dbReference type="Pfam" id="PF23357"/>
    </source>
</evidence>
<evidence type="ECO:0000313" key="5">
    <source>
        <dbReference type="EMBL" id="SMC35464.1"/>
    </source>
</evidence>
<evidence type="ECO:0000313" key="6">
    <source>
        <dbReference type="Proteomes" id="UP000192418"/>
    </source>
</evidence>
<evidence type="ECO:0000256" key="1">
    <source>
        <dbReference type="SAM" id="MobiDB-lite"/>
    </source>
</evidence>
<reference evidence="5 6" key="1">
    <citation type="submission" date="2017-04" db="EMBL/GenBank/DDBJ databases">
        <authorList>
            <person name="Afonso C.L."/>
            <person name="Miller P.J."/>
            <person name="Scott M.A."/>
            <person name="Spackman E."/>
            <person name="Goraichik I."/>
            <person name="Dimitrov K.M."/>
            <person name="Suarez D.L."/>
            <person name="Swayne D.E."/>
        </authorList>
    </citation>
    <scope>NUCLEOTIDE SEQUENCE [LARGE SCALE GENOMIC DNA]</scope>
    <source>
        <strain evidence="5 6">DSM 3385</strain>
    </source>
</reference>
<feature type="transmembrane region" description="Helical" evidence="2">
    <location>
        <begin position="9"/>
        <end position="32"/>
    </location>
</feature>
<feature type="domain" description="ABC-type uncharacterised transport system" evidence="3">
    <location>
        <begin position="331"/>
        <end position="657"/>
    </location>
</feature>
<feature type="compositionally biased region" description="Basic and acidic residues" evidence="1">
    <location>
        <begin position="587"/>
        <end position="599"/>
    </location>
</feature>
<gene>
    <name evidence="5" type="ORF">SAMN02746065_10110</name>
</gene>
<dbReference type="OrthoDB" id="9794512at2"/>
<dbReference type="Proteomes" id="UP000192418">
    <property type="component" value="Unassembled WGS sequence"/>
</dbReference>
<feature type="domain" description="DUF7088" evidence="4">
    <location>
        <begin position="39"/>
        <end position="149"/>
    </location>
</feature>
<accession>A0A1W1YH50</accession>
<keyword evidence="6" id="KW-1185">Reference proteome</keyword>
<keyword evidence="2" id="KW-1133">Transmembrane helix</keyword>
<evidence type="ECO:0000256" key="2">
    <source>
        <dbReference type="SAM" id="Phobius"/>
    </source>
</evidence>
<evidence type="ECO:0000259" key="3">
    <source>
        <dbReference type="Pfam" id="PF09822"/>
    </source>
</evidence>
<dbReference type="AlphaFoldDB" id="A0A1W1YH50"/>
<dbReference type="Pfam" id="PF09822">
    <property type="entry name" value="ABC_transp_aux"/>
    <property type="match status" value="1"/>
</dbReference>
<name>A0A1W1YH50_9BACT</name>
<dbReference type="STRING" id="1121400.SAMN02746065_10110"/>
<sequence length="742" mass="82302">MQKYSNKGAYLKFFTYAVVVILINVVGVTLFFRSDLTANRIYSLSQASKDAVKTLSEPLTIKVFFTKNLPAPHNSTERYLHDLFEAYAAAGGDRFNYTFYDVTADESGLTDQSNSNKKLAQDYGISPVQIRIIENDEMKFQQAYMGLVIIHGDMMEKIPAITSTDGVEYLLTTAIQKLNNKVSAFMALKEKVKIRFYLSSSLEKVAPLMGLDQLPLLPRAVEELAKKMNLESLDNIDYAFVDPREDKTLNDLAAKYDLMVMKWPDVPQQGIKAGSGGAGIVMEYRDRVRVTPVITSVNLPIIGTTYQMADPAGLETILSDTMETMIGINENLGYLADHGTPTLSPGGMMPGQPRSNMNAFNQLLSKRYSIVPVSLKEKNIPEGLKTLIIAKPTENFSDYELFQIDQALMRGTNIAFFLDAFKEIMPRQSMGMGGAPQYVPLNTGLEKLLKHYGITIEPAYVLDESCYKQQRPSAQGGGEQNIYFAPIIKDGSINRSLAFMNNIKGLITMQISPIMVDQDKLKQNALVATRLFSSSEKSWTMADRIDLNPMFMSPPTQTSEMKARDLAYMVSGEFSSYFAGKPLPAKPAEEKELSPEKESPSAATETAPNENNTTAPGAEKDALVAKIETRNAVITKGKPGKIFVMGCASMLQDNMLDPQGQSTNAAFILNVIDHLNDQDNIAVLRSKNQTFNPLAETTPMIRGIIKLFNIAGLPILIVISGFVVLLKRRGRKRKIKLMFQEN</sequence>
<proteinExistence type="predicted"/>
<dbReference type="InterPro" id="IPR019196">
    <property type="entry name" value="ABC_transp_unknown"/>
</dbReference>
<protein>
    <submittedName>
        <fullName evidence="5">ABC-type uncharacterized transport system involved in gliding motility, auxiliary component</fullName>
    </submittedName>
</protein>
<dbReference type="Pfam" id="PF23357">
    <property type="entry name" value="DUF7088"/>
    <property type="match status" value="1"/>
</dbReference>
<organism evidence="5 6">
    <name type="scientific">Desulfocicer vacuolatum DSM 3385</name>
    <dbReference type="NCBI Taxonomy" id="1121400"/>
    <lineage>
        <taxon>Bacteria</taxon>
        <taxon>Pseudomonadati</taxon>
        <taxon>Thermodesulfobacteriota</taxon>
        <taxon>Desulfobacteria</taxon>
        <taxon>Desulfobacterales</taxon>
        <taxon>Desulfobacteraceae</taxon>
        <taxon>Desulfocicer</taxon>
    </lineage>
</organism>
<feature type="compositionally biased region" description="Low complexity" evidence="1">
    <location>
        <begin position="600"/>
        <end position="616"/>
    </location>
</feature>
<dbReference type="RefSeq" id="WP_084066338.1">
    <property type="nucleotide sequence ID" value="NZ_FWXY01000001.1"/>
</dbReference>
<feature type="transmembrane region" description="Helical" evidence="2">
    <location>
        <begin position="707"/>
        <end position="726"/>
    </location>
</feature>
<keyword evidence="2" id="KW-0812">Transmembrane</keyword>
<feature type="region of interest" description="Disordered" evidence="1">
    <location>
        <begin position="585"/>
        <end position="618"/>
    </location>
</feature>
<keyword evidence="2" id="KW-0472">Membrane</keyword>